<comment type="caution">
    <text evidence="2">The sequence shown here is derived from an EMBL/GenBank/DDBJ whole genome shotgun (WGS) entry which is preliminary data.</text>
</comment>
<evidence type="ECO:0000313" key="3">
    <source>
        <dbReference type="Proteomes" id="UP000629025"/>
    </source>
</evidence>
<dbReference type="EMBL" id="BMIJ01000004">
    <property type="protein sequence ID" value="GGB96400.1"/>
    <property type="molecule type" value="Genomic_DNA"/>
</dbReference>
<keyword evidence="3" id="KW-1185">Reference proteome</keyword>
<evidence type="ECO:0000313" key="2">
    <source>
        <dbReference type="EMBL" id="GGB96400.1"/>
    </source>
</evidence>
<feature type="transmembrane region" description="Helical" evidence="1">
    <location>
        <begin position="70"/>
        <end position="92"/>
    </location>
</feature>
<keyword evidence="1" id="KW-0472">Membrane</keyword>
<feature type="transmembrane region" description="Helical" evidence="1">
    <location>
        <begin position="112"/>
        <end position="130"/>
    </location>
</feature>
<evidence type="ECO:0000256" key="1">
    <source>
        <dbReference type="SAM" id="Phobius"/>
    </source>
</evidence>
<sequence>MAIRLFFTASAIWLAMVLLAIANGLIRDKLLAELIGPHPALIVSGLSLSLLILSATYCAFPLIGKRSSRVYLAIGLQWVCMTLLFDILFGHFIAGKSWSELAQLFNPASGDLLLLVLITTLLAPILVARFKGAP</sequence>
<protein>
    <submittedName>
        <fullName evidence="2">Uncharacterized protein</fullName>
    </submittedName>
</protein>
<reference evidence="3" key="1">
    <citation type="journal article" date="2019" name="Int. J. Syst. Evol. Microbiol.">
        <title>The Global Catalogue of Microorganisms (GCM) 10K type strain sequencing project: providing services to taxonomists for standard genome sequencing and annotation.</title>
        <authorList>
            <consortium name="The Broad Institute Genomics Platform"/>
            <consortium name="The Broad Institute Genome Sequencing Center for Infectious Disease"/>
            <person name="Wu L."/>
            <person name="Ma J."/>
        </authorList>
    </citation>
    <scope>NUCLEOTIDE SEQUENCE [LARGE SCALE GENOMIC DNA]</scope>
    <source>
        <strain evidence="3">CGMCC 1.15341</strain>
    </source>
</reference>
<keyword evidence="1" id="KW-1133">Transmembrane helix</keyword>
<accession>A0ABQ1KHE8</accession>
<name>A0ABQ1KHE8_9GAMM</name>
<keyword evidence="1" id="KW-0812">Transmembrane</keyword>
<proteinExistence type="predicted"/>
<feature type="transmembrane region" description="Helical" evidence="1">
    <location>
        <begin position="40"/>
        <end position="63"/>
    </location>
</feature>
<organism evidence="2 3">
    <name type="scientific">Marinobacterium zhoushanense</name>
    <dbReference type="NCBI Taxonomy" id="1679163"/>
    <lineage>
        <taxon>Bacteria</taxon>
        <taxon>Pseudomonadati</taxon>
        <taxon>Pseudomonadota</taxon>
        <taxon>Gammaproteobacteria</taxon>
        <taxon>Oceanospirillales</taxon>
        <taxon>Oceanospirillaceae</taxon>
        <taxon>Marinobacterium</taxon>
    </lineage>
</organism>
<gene>
    <name evidence="2" type="ORF">GCM10011352_23150</name>
</gene>
<dbReference type="Proteomes" id="UP000629025">
    <property type="component" value="Unassembled WGS sequence"/>
</dbReference>